<evidence type="ECO:0000256" key="1">
    <source>
        <dbReference type="SAM" id="MobiDB-lite"/>
    </source>
</evidence>
<sequence>MLGRRILAAIVLGVATACVSAHGLENFLATGVRVGTSLDPHVSKFAPFTLDGNNSVATVDYGTEVGGLPWFEISSLSNEGLQIEVKYSETFGALNLEYSDGPYYFVTGLANSFRVETFNVTSTGRLSAFQIQGGQRWQSIRLLSKGSVTISNVGFKASFQSLSYDELPGQFESDDNELNEIWKLGTRAVQAACLATREQPASWRVDSDGILVESQRPAVSHLSTGLQNYALEFDAQILRSGLLWGVGWPVFGVGGGLTISLTGEMPESSSFLNHNYTLLPRNTISLSYKWGLVNQTTLETQRLDSFALPFSVQENKWYRIRTTASSDGQLSVSVNDTLVFNVSIASYPNGPTSVNGGFGFGAWQDCAARFKNAVATDLNNGTVLYSNNLTMPDSVLAEFGVQSNPKGVCLDGPKRDRMMWLGDLYHTMRIVDVSTARWDVLGTTLDAIIATQLANGEVAFAFPIGYDAILKVGGYTFLQDYVHLGVLSFYHYIQGSGDVDYLKKDWDLWKQTVNFVASRINATDGLAHLRGPFLGGANGGAAASCITVQVLNKATELAEAADDTVSAQTWKNTSATLQQTIRSKLWNGDKSFFALNLDQQDSFSAAGNGLCFIAGVGASEQGSSFVDRALGLLALGPGYKDDTTIDPTNTKISPNTNGFLLEGLAKLGTKSAAIRARALMHTLWGAMLADPKTSSGASWEYVGLDGSPGLSWFTSQSHPWGGAATYVISEYVAGIQPADGVAGFGLKSWVVKPEFGLLMGLRKVNARYPTAFGTLLVTWSVGCSGLDVEIVAPRETEGTFVLGSFTRTLSGSENITLQPTPTLDGNALEDERNTSISNFNDSASAPDPAADPCRRVETL</sequence>
<dbReference type="OrthoDB" id="10036721at2759"/>
<keyword evidence="2" id="KW-0732">Signal</keyword>
<feature type="compositionally biased region" description="Low complexity" evidence="1">
    <location>
        <begin position="841"/>
        <end position="851"/>
    </location>
</feature>
<proteinExistence type="predicted"/>
<dbReference type="PANTHER" id="PTHR34987:SF4">
    <property type="entry name" value="ALPHA-L-RHAMNOSIDASE C-TERMINAL DOMAIN-CONTAINING PROTEIN"/>
    <property type="match status" value="1"/>
</dbReference>
<organism evidence="5 6">
    <name type="scientific">Gonapodya prolifera (strain JEL478)</name>
    <name type="common">Monoblepharis prolifera</name>
    <dbReference type="NCBI Taxonomy" id="1344416"/>
    <lineage>
        <taxon>Eukaryota</taxon>
        <taxon>Fungi</taxon>
        <taxon>Fungi incertae sedis</taxon>
        <taxon>Chytridiomycota</taxon>
        <taxon>Chytridiomycota incertae sedis</taxon>
        <taxon>Monoblepharidomycetes</taxon>
        <taxon>Monoblepharidales</taxon>
        <taxon>Gonapodyaceae</taxon>
        <taxon>Gonapodya</taxon>
    </lineage>
</organism>
<evidence type="ECO:0000313" key="6">
    <source>
        <dbReference type="Proteomes" id="UP000070544"/>
    </source>
</evidence>
<dbReference type="InterPro" id="IPR008928">
    <property type="entry name" value="6-hairpin_glycosidase_sf"/>
</dbReference>
<dbReference type="GO" id="GO:0016787">
    <property type="term" value="F:hydrolase activity"/>
    <property type="evidence" value="ECO:0007669"/>
    <property type="project" value="UniProtKB-KW"/>
</dbReference>
<protein>
    <submittedName>
        <fullName evidence="5">Glycoside hydrolase family 78 protein</fullName>
    </submittedName>
</protein>
<feature type="signal peptide" evidence="2">
    <location>
        <begin position="1"/>
        <end position="21"/>
    </location>
</feature>
<reference evidence="5 6" key="1">
    <citation type="journal article" date="2015" name="Genome Biol. Evol.">
        <title>Phylogenomic analyses indicate that early fungi evolved digesting cell walls of algal ancestors of land plants.</title>
        <authorList>
            <person name="Chang Y."/>
            <person name="Wang S."/>
            <person name="Sekimoto S."/>
            <person name="Aerts A.L."/>
            <person name="Choi C."/>
            <person name="Clum A."/>
            <person name="LaButti K.M."/>
            <person name="Lindquist E.A."/>
            <person name="Yee Ngan C."/>
            <person name="Ohm R.A."/>
            <person name="Salamov A.A."/>
            <person name="Grigoriev I.V."/>
            <person name="Spatafora J.W."/>
            <person name="Berbee M.L."/>
        </authorList>
    </citation>
    <scope>NUCLEOTIDE SEQUENCE [LARGE SCALE GENOMIC DNA]</scope>
    <source>
        <strain evidence="5 6">JEL478</strain>
    </source>
</reference>
<dbReference type="Pfam" id="PF17390">
    <property type="entry name" value="Bac_rhamnosid_C"/>
    <property type="match status" value="1"/>
</dbReference>
<evidence type="ECO:0000256" key="2">
    <source>
        <dbReference type="SAM" id="SignalP"/>
    </source>
</evidence>
<dbReference type="InterPro" id="IPR012341">
    <property type="entry name" value="6hp_glycosidase-like_sf"/>
</dbReference>
<dbReference type="InterPro" id="IPR035398">
    <property type="entry name" value="Bac_rhamnosid_C"/>
</dbReference>
<feature type="region of interest" description="Disordered" evidence="1">
    <location>
        <begin position="836"/>
        <end position="859"/>
    </location>
</feature>
<dbReference type="Gene3D" id="1.50.10.10">
    <property type="match status" value="1"/>
</dbReference>
<evidence type="ECO:0000259" key="3">
    <source>
        <dbReference type="Pfam" id="PF17389"/>
    </source>
</evidence>
<evidence type="ECO:0000313" key="5">
    <source>
        <dbReference type="EMBL" id="KXS10019.1"/>
    </source>
</evidence>
<gene>
    <name evidence="5" type="ORF">M427DRAFT_37942</name>
</gene>
<dbReference type="OMA" id="CIAADTA"/>
<keyword evidence="6" id="KW-1185">Reference proteome</keyword>
<dbReference type="InterPro" id="IPR035396">
    <property type="entry name" value="Bac_rhamnosid6H"/>
</dbReference>
<dbReference type="PROSITE" id="PS51257">
    <property type="entry name" value="PROKAR_LIPOPROTEIN"/>
    <property type="match status" value="1"/>
</dbReference>
<evidence type="ECO:0000259" key="4">
    <source>
        <dbReference type="Pfam" id="PF17390"/>
    </source>
</evidence>
<dbReference type="STRING" id="1344416.A0A138ZZU0"/>
<dbReference type="Gene3D" id="2.60.120.560">
    <property type="entry name" value="Exo-inulinase, domain 1"/>
    <property type="match status" value="1"/>
</dbReference>
<dbReference type="Gene3D" id="2.60.420.10">
    <property type="entry name" value="Maltose phosphorylase, domain 3"/>
    <property type="match status" value="1"/>
</dbReference>
<dbReference type="PANTHER" id="PTHR34987">
    <property type="entry name" value="C, PUTATIVE (AFU_ORTHOLOGUE AFUA_3G02880)-RELATED"/>
    <property type="match status" value="1"/>
</dbReference>
<accession>A0A138ZZU0</accession>
<dbReference type="AlphaFoldDB" id="A0A138ZZU0"/>
<feature type="domain" description="Alpha-L-rhamnosidase C-terminal" evidence="4">
    <location>
        <begin position="745"/>
        <end position="810"/>
    </location>
</feature>
<dbReference type="SUPFAM" id="SSF48208">
    <property type="entry name" value="Six-hairpin glycosidases"/>
    <property type="match status" value="1"/>
</dbReference>
<dbReference type="GO" id="GO:0005975">
    <property type="term" value="P:carbohydrate metabolic process"/>
    <property type="evidence" value="ECO:0007669"/>
    <property type="project" value="InterPro"/>
</dbReference>
<keyword evidence="5" id="KW-0378">Hydrolase</keyword>
<feature type="chain" id="PRO_5007295861" evidence="2">
    <location>
        <begin position="22"/>
        <end position="859"/>
    </location>
</feature>
<dbReference type="Proteomes" id="UP000070544">
    <property type="component" value="Unassembled WGS sequence"/>
</dbReference>
<name>A0A138ZZU0_GONPJ</name>
<feature type="domain" description="Alpha-L-rhamnosidase six-hairpin glycosidase" evidence="3">
    <location>
        <begin position="398"/>
        <end position="590"/>
    </location>
</feature>
<dbReference type="Pfam" id="PF17389">
    <property type="entry name" value="Bac_rhamnosid6H"/>
    <property type="match status" value="1"/>
</dbReference>
<dbReference type="EMBL" id="KQ965839">
    <property type="protein sequence ID" value="KXS10019.1"/>
    <property type="molecule type" value="Genomic_DNA"/>
</dbReference>